<feature type="domain" description="PKD" evidence="2">
    <location>
        <begin position="64"/>
        <end position="109"/>
    </location>
</feature>
<dbReference type="AlphaFoldDB" id="A0AAP2G4H3"/>
<evidence type="ECO:0000259" key="2">
    <source>
        <dbReference type="PROSITE" id="PS50093"/>
    </source>
</evidence>
<evidence type="ECO:0000313" key="3">
    <source>
        <dbReference type="EMBL" id="MBS9524495.1"/>
    </source>
</evidence>
<dbReference type="InterPro" id="IPR022409">
    <property type="entry name" value="PKD/Chitinase_dom"/>
</dbReference>
<dbReference type="RefSeq" id="WP_213945354.1">
    <property type="nucleotide sequence ID" value="NZ_JAHCMY010000005.1"/>
</dbReference>
<dbReference type="Gene3D" id="2.60.40.10">
    <property type="entry name" value="Immunoglobulins"/>
    <property type="match status" value="1"/>
</dbReference>
<evidence type="ECO:0000256" key="1">
    <source>
        <dbReference type="SAM" id="SignalP"/>
    </source>
</evidence>
<dbReference type="PROSITE" id="PS50093">
    <property type="entry name" value="PKD"/>
    <property type="match status" value="1"/>
</dbReference>
<feature type="chain" id="PRO_5042938355" evidence="1">
    <location>
        <begin position="20"/>
        <end position="490"/>
    </location>
</feature>
<keyword evidence="4" id="KW-1185">Reference proteome</keyword>
<dbReference type="PROSITE" id="PS51257">
    <property type="entry name" value="PROKAR_LIPOPROTEIN"/>
    <property type="match status" value="1"/>
</dbReference>
<dbReference type="Proteomes" id="UP001319104">
    <property type="component" value="Unassembled WGS sequence"/>
</dbReference>
<evidence type="ECO:0000313" key="4">
    <source>
        <dbReference type="Proteomes" id="UP001319104"/>
    </source>
</evidence>
<dbReference type="InterPro" id="IPR035986">
    <property type="entry name" value="PKD_dom_sf"/>
</dbReference>
<name>A0AAP2G4H3_9BACT</name>
<sequence length="490" mass="53339">MLKKYYKYLFLLLPFAFMAACVEDYSLEENPPTEQDANFTFQSTEENENIIRFTASQEFFMMNWDFGNGAQSSGRTVTATYPMAGTYTVTLTVFNKGGSATYSQEVVIENTDPLLLDKPLYNMLTGGVDATEGKTWVIDAARSGHFGVGPNPSSGAGDVPEWYQAGPFEKEGGGMYDDRYTFYLADFRYVMETNGNVYINAAQAGNFPGSFESEVGDFTAPYTAPDGLTWSMAEPEGSYPELTISNGGFIGYFAGGRTYQIVRIEENELFLRFVDQANDGLAWYIRLVPEGFDSGTEPEPEPDLSEVAITLGDLIGNGQKAWKLKESAGAFGVGPVLGSDEWYPGGNDISGDRPCLFNDLFIFGEGGYYEYDPQGDFFGEGYMGVDEGCQSVDNLAGTIGEAWGPGIHEFAFQQGTPDSLPTITVTGTGAFIALPKAFNGGEYETGPPTANKSVTYTVINFDEASQEMTITIDISGDGGVFWTFVLVPAE</sequence>
<dbReference type="Pfam" id="PF00801">
    <property type="entry name" value="PKD"/>
    <property type="match status" value="1"/>
</dbReference>
<dbReference type="EMBL" id="JAHCMY010000005">
    <property type="protein sequence ID" value="MBS9524495.1"/>
    <property type="molecule type" value="Genomic_DNA"/>
</dbReference>
<feature type="signal peptide" evidence="1">
    <location>
        <begin position="1"/>
        <end position="19"/>
    </location>
</feature>
<gene>
    <name evidence="3" type="ORF">KI659_10755</name>
</gene>
<organism evidence="3 4">
    <name type="scientific">Litoribacter ruber</name>
    <dbReference type="NCBI Taxonomy" id="702568"/>
    <lineage>
        <taxon>Bacteria</taxon>
        <taxon>Pseudomonadati</taxon>
        <taxon>Bacteroidota</taxon>
        <taxon>Cytophagia</taxon>
        <taxon>Cytophagales</taxon>
        <taxon>Cyclobacteriaceae</taxon>
        <taxon>Litoribacter</taxon>
    </lineage>
</organism>
<dbReference type="InterPro" id="IPR013783">
    <property type="entry name" value="Ig-like_fold"/>
</dbReference>
<proteinExistence type="predicted"/>
<dbReference type="CDD" id="cd00146">
    <property type="entry name" value="PKD"/>
    <property type="match status" value="1"/>
</dbReference>
<dbReference type="SMART" id="SM00089">
    <property type="entry name" value="PKD"/>
    <property type="match status" value="1"/>
</dbReference>
<comment type="caution">
    <text evidence="3">The sequence shown here is derived from an EMBL/GenBank/DDBJ whole genome shotgun (WGS) entry which is preliminary data.</text>
</comment>
<dbReference type="InterPro" id="IPR000601">
    <property type="entry name" value="PKD_dom"/>
</dbReference>
<dbReference type="SUPFAM" id="SSF49299">
    <property type="entry name" value="PKD domain"/>
    <property type="match status" value="1"/>
</dbReference>
<protein>
    <submittedName>
        <fullName evidence="3">PKD domain-containing protein</fullName>
    </submittedName>
</protein>
<keyword evidence="1" id="KW-0732">Signal</keyword>
<reference evidence="3 4" key="1">
    <citation type="submission" date="2021-05" db="EMBL/GenBank/DDBJ databases">
        <authorList>
            <person name="Zhang Z.D."/>
            <person name="Osman G."/>
        </authorList>
    </citation>
    <scope>NUCLEOTIDE SEQUENCE [LARGE SCALE GENOMIC DNA]</scope>
    <source>
        <strain evidence="3 4">KCTC 32217</strain>
    </source>
</reference>
<accession>A0AAP2G4H3</accession>